<gene>
    <name evidence="2" type="ORF">OnM2_029065</name>
</gene>
<feature type="region of interest" description="Disordered" evidence="1">
    <location>
        <begin position="400"/>
        <end position="419"/>
    </location>
</feature>
<feature type="compositionally biased region" description="Polar residues" evidence="1">
    <location>
        <begin position="219"/>
        <end position="228"/>
    </location>
</feature>
<feature type="region of interest" description="Disordered" evidence="1">
    <location>
        <begin position="1319"/>
        <end position="1341"/>
    </location>
</feature>
<dbReference type="EMBL" id="MCFK01002984">
    <property type="protein sequence ID" value="RKF62883.1"/>
    <property type="molecule type" value="Genomic_DNA"/>
</dbReference>
<reference evidence="2 3" key="1">
    <citation type="journal article" date="2018" name="BMC Genomics">
        <title>Comparative genome analyses reveal sequence features reflecting distinct modes of host-adaptation between dicot and monocot powdery mildew.</title>
        <authorList>
            <person name="Wu Y."/>
            <person name="Ma X."/>
            <person name="Pan Z."/>
            <person name="Kale S.D."/>
            <person name="Song Y."/>
            <person name="King H."/>
            <person name="Zhang Q."/>
            <person name="Presley C."/>
            <person name="Deng X."/>
            <person name="Wei C.I."/>
            <person name="Xiao S."/>
        </authorList>
    </citation>
    <scope>NUCLEOTIDE SEQUENCE [LARGE SCALE GENOMIC DNA]</scope>
    <source>
        <strain evidence="2">UMSG2</strain>
    </source>
</reference>
<feature type="compositionally biased region" description="Low complexity" evidence="1">
    <location>
        <begin position="1117"/>
        <end position="1128"/>
    </location>
</feature>
<feature type="compositionally biased region" description="Polar residues" evidence="1">
    <location>
        <begin position="400"/>
        <end position="409"/>
    </location>
</feature>
<evidence type="ECO:0000256" key="1">
    <source>
        <dbReference type="SAM" id="MobiDB-lite"/>
    </source>
</evidence>
<evidence type="ECO:0000313" key="3">
    <source>
        <dbReference type="Proteomes" id="UP000286134"/>
    </source>
</evidence>
<dbReference type="OrthoDB" id="3558512at2759"/>
<accession>A0A420HZN6</accession>
<feature type="compositionally biased region" description="Basic and acidic residues" evidence="1">
    <location>
        <begin position="410"/>
        <end position="419"/>
    </location>
</feature>
<name>A0A420HZN6_9PEZI</name>
<feature type="region of interest" description="Disordered" evidence="1">
    <location>
        <begin position="126"/>
        <end position="149"/>
    </location>
</feature>
<keyword evidence="3" id="KW-1185">Reference proteome</keyword>
<organism evidence="2 3">
    <name type="scientific">Erysiphe neolycopersici</name>
    <dbReference type="NCBI Taxonomy" id="212602"/>
    <lineage>
        <taxon>Eukaryota</taxon>
        <taxon>Fungi</taxon>
        <taxon>Dikarya</taxon>
        <taxon>Ascomycota</taxon>
        <taxon>Pezizomycotina</taxon>
        <taxon>Leotiomycetes</taxon>
        <taxon>Erysiphales</taxon>
        <taxon>Erysiphaceae</taxon>
        <taxon>Erysiphe</taxon>
    </lineage>
</organism>
<dbReference type="STRING" id="212602.A0A420HZN6"/>
<dbReference type="Proteomes" id="UP000286134">
    <property type="component" value="Unassembled WGS sequence"/>
</dbReference>
<feature type="region of interest" description="Disordered" evidence="1">
    <location>
        <begin position="1436"/>
        <end position="1466"/>
    </location>
</feature>
<protein>
    <submittedName>
        <fullName evidence="2">Uncharacterized protein</fullName>
    </submittedName>
</protein>
<feature type="compositionally biased region" description="Polar residues" evidence="1">
    <location>
        <begin position="1437"/>
        <end position="1466"/>
    </location>
</feature>
<proteinExistence type="predicted"/>
<sequence length="1599" mass="180342">MIKTSPTKMSDIQSTVGELVSKLHINIDHLNHIVQSLSDESYNRKLEQLAIQRESAIHSLREKRADALKQILAQRAQEKEETSKKRAHERQLIEERRIREWEEILARRKIEDEKWLEAIDAEDQEIEKSRNYEDEEREREREEEERALFEKSENEIETLENEMEKSLEEGRIALKKLDEDRKIINAQIEAALSAPAVIPNLSFKSRRQKSKDISHDQLQKPNNDSNCENPDASLGITSLENSEVGNSSFFTEVTESEKSISDGKSSIRSSTSSITEPKELRLVSLVQKEMSEEANRKKEIVFSQKSNNLKGSLSSVDLTKRLSIWRMKSEVVSKDLELSGVIPAQETLAPEEHTKNSLSVFPIKYSDNKTNTRIARSKSVGEKSRNSYLLNHKKKIMNTNTESSAFVDQTSHDNSDDRRSFSNDKFEIFYAKDSCPEINNHYCEISQINDKSNVHQKITAVNTEITAKKNNQTGGHDLGVTDLSEQEILSQELQTTNESILNSPSENNFKSSKIYPIEYSAYPEESVKEINSISSGLLSRNIVDSLELTTGILHKTESSSKPDFQQEHDYGLLELKLAPESIAIKGASHPIADTTLLKEGKNKQLGSLSQLENRVLDGESNSFPESFSLHGLTTITPVKSESSFSDDGDGSSSTDIEISNSISPDLFEFKVEKTEEIILESKNSYLSESPQLSKQNLSLNNASLLKSTSEIERNLMNSISDMSPLTELNDEKFVSQTSSYISQSVKEEIIDSDQEGTVNNEISTCNTGKCIDPNEIREVNCDKPQSYEILVNYPNAENFHEFESIEKHPYSDSAEEHSIDISEQIDSTQLMSPKKTDFLEEFNDMPAISSDDDFSIDSIQEIELCQIEINSNSLITTLEKENKQAAPIDVQISVNSCITGSNALIPSSSAQNLNKLLSQKATDLIEEDEFTNRQEAELNSPQIHRQEKTSKFVMLPSNMRYKRSISRDIAALKYMNAENRMLPNYLSNSQPSTALTTYTDVTTETNTIKCKKQISEIYSDEYTNHCQVDLTIEENPALEKLECIDELENCSAIDQEQDNRFTNGRVESQKEICNNKGKTSDVGDLSNHVFSAPMSPCDSPSHTYVSPKKHDQISTTSPPLSVSELESPQLGEETANKSNEYIPTQGPDHGDLYSRRFSNCSDIISSSESGNSTDETPKKSQLAYTYNEKDISSVGESKVLDLNNELESLDLEVKEVEKEYLSEQLSIIDSIEDSLLPSEILLYSPIVDLNKLTRRLSYDSSIGREKSKKFGTKLINEERKYIDNKIEENNVPLSRTLSESDLTKMTKKYQDKNLINSHRILSNGPNDTTTKEEITSNTMHESSSVLKRCISTSSSEELLSPKVEISNTKSIASSRQGLYIEDLKEDSNEIKKSSRIIDSEDELCNSHLRTDSNTSHDPRYSLVDQANNEYQHEFSIQPKNQPLQNSEALTPTDVTESDQATSESTTSFFQKARALFDKQQPSRVENHKPVAKTVRPLSGLFNLRGGMSSSKQRFDNNFLAISENQETNHNISTSSIENSVGINRSYTPVSYVESSKLLRSSTKQRYHRTEQSRLSFYESLQRAASASTSPIHSPVFLKN</sequence>
<comment type="caution">
    <text evidence="2">The sequence shown here is derived from an EMBL/GenBank/DDBJ whole genome shotgun (WGS) entry which is preliminary data.</text>
</comment>
<feature type="compositionally biased region" description="Polar residues" evidence="1">
    <location>
        <begin position="1319"/>
        <end position="1328"/>
    </location>
</feature>
<evidence type="ECO:0000313" key="2">
    <source>
        <dbReference type="EMBL" id="RKF62883.1"/>
    </source>
</evidence>
<feature type="region of interest" description="Disordered" evidence="1">
    <location>
        <begin position="203"/>
        <end position="231"/>
    </location>
</feature>
<feature type="region of interest" description="Disordered" evidence="1">
    <location>
        <begin position="1097"/>
        <end position="1153"/>
    </location>
</feature>
<feature type="region of interest" description="Disordered" evidence="1">
    <location>
        <begin position="638"/>
        <end position="657"/>
    </location>
</feature>